<name>A0A8J7SGT8_9BACT</name>
<evidence type="ECO:0000313" key="3">
    <source>
        <dbReference type="Proteomes" id="UP000624703"/>
    </source>
</evidence>
<feature type="compositionally biased region" description="Acidic residues" evidence="1">
    <location>
        <begin position="80"/>
        <end position="89"/>
    </location>
</feature>
<evidence type="ECO:0000256" key="1">
    <source>
        <dbReference type="SAM" id="MobiDB-lite"/>
    </source>
</evidence>
<gene>
    <name evidence="2" type="ORF">JIN82_04085</name>
</gene>
<accession>A0A8J7SGT8</accession>
<protein>
    <recommendedName>
        <fullName evidence="4">SLA1 homology domain-containing protein</fullName>
    </recommendedName>
</protein>
<feature type="region of interest" description="Disordered" evidence="1">
    <location>
        <begin position="74"/>
        <end position="100"/>
    </location>
</feature>
<dbReference type="RefSeq" id="WP_200310369.1">
    <property type="nucleotide sequence ID" value="NZ_JAENIM010000021.1"/>
</dbReference>
<evidence type="ECO:0000313" key="2">
    <source>
        <dbReference type="EMBL" id="MBK1790335.1"/>
    </source>
</evidence>
<proteinExistence type="predicted"/>
<dbReference type="Proteomes" id="UP000624703">
    <property type="component" value="Unassembled WGS sequence"/>
</dbReference>
<reference evidence="2" key="1">
    <citation type="submission" date="2021-01" db="EMBL/GenBank/DDBJ databases">
        <title>Modified the classification status of verrucomicrobia.</title>
        <authorList>
            <person name="Feng X."/>
        </authorList>
    </citation>
    <scope>NUCLEOTIDE SEQUENCE</scope>
    <source>
        <strain evidence="2">_KCTC 22039</strain>
    </source>
</reference>
<organism evidence="2 3">
    <name type="scientific">Persicirhabdus sediminis</name>
    <dbReference type="NCBI Taxonomy" id="454144"/>
    <lineage>
        <taxon>Bacteria</taxon>
        <taxon>Pseudomonadati</taxon>
        <taxon>Verrucomicrobiota</taxon>
        <taxon>Verrucomicrobiia</taxon>
        <taxon>Verrucomicrobiales</taxon>
        <taxon>Verrucomicrobiaceae</taxon>
        <taxon>Persicirhabdus</taxon>
    </lineage>
</organism>
<dbReference type="AlphaFoldDB" id="A0A8J7SGT8"/>
<dbReference type="EMBL" id="JAENIM010000021">
    <property type="protein sequence ID" value="MBK1790335.1"/>
    <property type="molecule type" value="Genomic_DNA"/>
</dbReference>
<comment type="caution">
    <text evidence="2">The sequence shown here is derived from an EMBL/GenBank/DDBJ whole genome shotgun (WGS) entry which is preliminary data.</text>
</comment>
<sequence length="411" mass="46134">MKPLIMILSSLAILLPASGREWTDAETGRKVEAEYVSSDGEQVKIQRQSDGKSFSLSLAKLSEADRSYVSQRMADKTENELDPGSDSDVDTSSSRRSREADATKFTSYTADWPSQVKVAAQVDVQVVSEDDTEKKYVYRSAHYEYICDVQLSQSVVGSFARLFEATYEYVKLLPLGMRKPHLEGEHFKILLFEHHGTYVSNGAPPESAGVYMSRGDLIMVPLTSLGVKKVGSRYMRDRDHSNKTLPHEIAHQLTDRKYYSEGARGWFTEGLAEYVGVTPFRSGIYSTKQQISAVKDYVTAYGRDKNGGRALGDEIRMAAVQDFMLMPYSSFTADANRNYGCGLLLTYYFFHMDGDGERVALNHFLKALQDGKKGQEAIDALLMGRTYEQLQEQIAKAWKSRGVKIHFDGAR</sequence>
<keyword evidence="3" id="KW-1185">Reference proteome</keyword>
<dbReference type="Gene3D" id="2.30.30.700">
    <property type="entry name" value="SLA1 homology domain 1"/>
    <property type="match status" value="1"/>
</dbReference>
<evidence type="ECO:0008006" key="4">
    <source>
        <dbReference type="Google" id="ProtNLM"/>
    </source>
</evidence>